<name>A0A2U2DLC9_9HYPH</name>
<comment type="caution">
    <text evidence="1">The sequence shown here is derived from an EMBL/GenBank/DDBJ whole genome shotgun (WGS) entry which is preliminary data.</text>
</comment>
<gene>
    <name evidence="1" type="ORF">DEM27_22385</name>
</gene>
<dbReference type="EMBL" id="QFBC01000012">
    <property type="protein sequence ID" value="PWE54061.1"/>
    <property type="molecule type" value="Genomic_DNA"/>
</dbReference>
<dbReference type="Proteomes" id="UP000245252">
    <property type="component" value="Unassembled WGS sequence"/>
</dbReference>
<sequence length="66" mass="7163">MAQSVPLNRDDQQGIARDPLLDEAEHAFDISEDLKASWEPAAFLMSNEVHVAAGGGILKRLFGTDP</sequence>
<protein>
    <submittedName>
        <fullName evidence="1">Uncharacterized protein</fullName>
    </submittedName>
</protein>
<keyword evidence="2" id="KW-1185">Reference proteome</keyword>
<accession>A0A2U2DLC9</accession>
<reference evidence="1 2" key="1">
    <citation type="submission" date="2018-05" db="EMBL/GenBank/DDBJ databases">
        <title>The draft genome of strain NS-104.</title>
        <authorList>
            <person name="Hang P."/>
            <person name="Jiang J."/>
        </authorList>
    </citation>
    <scope>NUCLEOTIDE SEQUENCE [LARGE SCALE GENOMIC DNA]</scope>
    <source>
        <strain evidence="1 2">NS-104</strain>
    </source>
</reference>
<dbReference type="RefSeq" id="WP_109460468.1">
    <property type="nucleotide sequence ID" value="NZ_QFBC01000012.1"/>
</dbReference>
<proteinExistence type="predicted"/>
<dbReference type="AlphaFoldDB" id="A0A2U2DLC9"/>
<organism evidence="1 2">
    <name type="scientific">Metarhizobium album</name>
    <dbReference type="NCBI Taxonomy" id="2182425"/>
    <lineage>
        <taxon>Bacteria</taxon>
        <taxon>Pseudomonadati</taxon>
        <taxon>Pseudomonadota</taxon>
        <taxon>Alphaproteobacteria</taxon>
        <taxon>Hyphomicrobiales</taxon>
        <taxon>Rhizobiaceae</taxon>
        <taxon>Metarhizobium</taxon>
    </lineage>
</organism>
<evidence type="ECO:0000313" key="2">
    <source>
        <dbReference type="Proteomes" id="UP000245252"/>
    </source>
</evidence>
<evidence type="ECO:0000313" key="1">
    <source>
        <dbReference type="EMBL" id="PWE54061.1"/>
    </source>
</evidence>